<dbReference type="EMBL" id="CAJNOK010015928">
    <property type="protein sequence ID" value="CAF1234867.1"/>
    <property type="molecule type" value="Genomic_DNA"/>
</dbReference>
<name>A0A8S2P989_9BILA</name>
<gene>
    <name evidence="1" type="ORF">OVA965_LOCUS25556</name>
    <name evidence="2" type="ORF">TMI583_LOCUS26289</name>
</gene>
<dbReference type="EMBL" id="CAJOBA010037478">
    <property type="protein sequence ID" value="CAF4042888.1"/>
    <property type="molecule type" value="Genomic_DNA"/>
</dbReference>
<evidence type="ECO:0000313" key="3">
    <source>
        <dbReference type="Proteomes" id="UP000682733"/>
    </source>
</evidence>
<comment type="caution">
    <text evidence="2">The sequence shown here is derived from an EMBL/GenBank/DDBJ whole genome shotgun (WGS) entry which is preliminary data.</text>
</comment>
<dbReference type="AlphaFoldDB" id="A0A8S2P989"/>
<reference evidence="2" key="1">
    <citation type="submission" date="2021-02" db="EMBL/GenBank/DDBJ databases">
        <authorList>
            <person name="Nowell W R."/>
        </authorList>
    </citation>
    <scope>NUCLEOTIDE SEQUENCE</scope>
</reference>
<accession>A0A8S2P989</accession>
<organism evidence="2 3">
    <name type="scientific">Didymodactylos carnosus</name>
    <dbReference type="NCBI Taxonomy" id="1234261"/>
    <lineage>
        <taxon>Eukaryota</taxon>
        <taxon>Metazoa</taxon>
        <taxon>Spiralia</taxon>
        <taxon>Gnathifera</taxon>
        <taxon>Rotifera</taxon>
        <taxon>Eurotatoria</taxon>
        <taxon>Bdelloidea</taxon>
        <taxon>Philodinida</taxon>
        <taxon>Philodinidae</taxon>
        <taxon>Didymodactylos</taxon>
    </lineage>
</organism>
<proteinExistence type="predicted"/>
<dbReference type="Proteomes" id="UP000677228">
    <property type="component" value="Unassembled WGS sequence"/>
</dbReference>
<dbReference type="Proteomes" id="UP000682733">
    <property type="component" value="Unassembled WGS sequence"/>
</dbReference>
<sequence length="147" mass="16910">MFMCNKCRTVMYKQAKTKRNLSRSQVIVPVNEEVGEEEYGDENEMMADTLIQDPVLLNGVCYNAEGVEYCVYCMETGTKMKFLTSIERMNLLTEHKIYASNNSRRCAVECLEIPSKRVQLPTRLSSRAASNLITELIEEVQRVRVQL</sequence>
<evidence type="ECO:0000313" key="1">
    <source>
        <dbReference type="EMBL" id="CAF1234867.1"/>
    </source>
</evidence>
<protein>
    <submittedName>
        <fullName evidence="2">Uncharacterized protein</fullName>
    </submittedName>
</protein>
<evidence type="ECO:0000313" key="2">
    <source>
        <dbReference type="EMBL" id="CAF4042888.1"/>
    </source>
</evidence>